<protein>
    <recommendedName>
        <fullName evidence="1">Fibrinogen C-terminal domain-containing protein</fullName>
    </recommendedName>
</protein>
<dbReference type="CTD" id="20231443"/>
<dbReference type="PANTHER" id="PTHR19143">
    <property type="entry name" value="FIBRINOGEN/TENASCIN/ANGIOPOEITIN"/>
    <property type="match status" value="1"/>
</dbReference>
<organism evidence="2 3">
    <name type="scientific">Lottia gigantea</name>
    <name type="common">Giant owl limpet</name>
    <dbReference type="NCBI Taxonomy" id="225164"/>
    <lineage>
        <taxon>Eukaryota</taxon>
        <taxon>Metazoa</taxon>
        <taxon>Spiralia</taxon>
        <taxon>Lophotrochozoa</taxon>
        <taxon>Mollusca</taxon>
        <taxon>Gastropoda</taxon>
        <taxon>Patellogastropoda</taxon>
        <taxon>Lottioidea</taxon>
        <taxon>Lottiidae</taxon>
        <taxon>Lottia</taxon>
    </lineage>
</organism>
<keyword evidence="3" id="KW-1185">Reference proteome</keyword>
<dbReference type="KEGG" id="lgi:LOTGIDRAFT_117053"/>
<dbReference type="RefSeq" id="XP_009053950.1">
    <property type="nucleotide sequence ID" value="XM_009055702.1"/>
</dbReference>
<name>V4AF00_LOTGI</name>
<dbReference type="Proteomes" id="UP000030746">
    <property type="component" value="Unassembled WGS sequence"/>
</dbReference>
<dbReference type="EMBL" id="KB201656">
    <property type="protein sequence ID" value="ESO95442.1"/>
    <property type="molecule type" value="Genomic_DNA"/>
</dbReference>
<dbReference type="PROSITE" id="PS51406">
    <property type="entry name" value="FIBRINOGEN_C_2"/>
    <property type="match status" value="1"/>
</dbReference>
<evidence type="ECO:0000259" key="1">
    <source>
        <dbReference type="PROSITE" id="PS51406"/>
    </source>
</evidence>
<dbReference type="AlphaFoldDB" id="V4AF00"/>
<gene>
    <name evidence="2" type="ORF">LOTGIDRAFT_117053</name>
</gene>
<dbReference type="OrthoDB" id="6114955at2759"/>
<dbReference type="GO" id="GO:0005615">
    <property type="term" value="C:extracellular space"/>
    <property type="evidence" value="ECO:0007669"/>
    <property type="project" value="TreeGrafter"/>
</dbReference>
<dbReference type="PANTHER" id="PTHR19143:SF444">
    <property type="entry name" value="PROTEIN SCABROUS"/>
    <property type="match status" value="1"/>
</dbReference>
<dbReference type="SUPFAM" id="SSF56496">
    <property type="entry name" value="Fibrinogen C-terminal domain-like"/>
    <property type="match status" value="1"/>
</dbReference>
<dbReference type="GeneID" id="20231443"/>
<dbReference type="OMA" id="QYNGENC"/>
<dbReference type="InterPro" id="IPR050373">
    <property type="entry name" value="Fibrinogen_C-term_domain"/>
</dbReference>
<dbReference type="HOGENOM" id="CLU_038628_7_4_1"/>
<accession>V4AF00</accession>
<evidence type="ECO:0000313" key="3">
    <source>
        <dbReference type="Proteomes" id="UP000030746"/>
    </source>
</evidence>
<evidence type="ECO:0000313" key="2">
    <source>
        <dbReference type="EMBL" id="ESO95442.1"/>
    </source>
</evidence>
<sequence length="178" mass="20597">CNFEYGLTIIQNREMDCYEVNFNRSWAEYATGFGKPYADYWLGLQHLYDILQNHLRFVLAVKLKLDGTEYQSYYNNFDITDTANGFQYSSNRYNAGVGIGTGDSIGQLFSTYDNDHSGQNCANRFHGGWWYTSSVTCSLANLNGERNGPNFESTIHWSNDKGQRTDFDYVLMWIDRKN</sequence>
<feature type="non-terminal residue" evidence="2">
    <location>
        <position position="1"/>
    </location>
</feature>
<dbReference type="STRING" id="225164.V4AF00"/>
<dbReference type="InterPro" id="IPR036056">
    <property type="entry name" value="Fibrinogen-like_C"/>
</dbReference>
<reference evidence="2 3" key="1">
    <citation type="journal article" date="2013" name="Nature">
        <title>Insights into bilaterian evolution from three spiralian genomes.</title>
        <authorList>
            <person name="Simakov O."/>
            <person name="Marletaz F."/>
            <person name="Cho S.J."/>
            <person name="Edsinger-Gonzales E."/>
            <person name="Havlak P."/>
            <person name="Hellsten U."/>
            <person name="Kuo D.H."/>
            <person name="Larsson T."/>
            <person name="Lv J."/>
            <person name="Arendt D."/>
            <person name="Savage R."/>
            <person name="Osoegawa K."/>
            <person name="de Jong P."/>
            <person name="Grimwood J."/>
            <person name="Chapman J.A."/>
            <person name="Shapiro H."/>
            <person name="Aerts A."/>
            <person name="Otillar R.P."/>
            <person name="Terry A.Y."/>
            <person name="Boore J.L."/>
            <person name="Grigoriev I.V."/>
            <person name="Lindberg D.R."/>
            <person name="Seaver E.C."/>
            <person name="Weisblat D.A."/>
            <person name="Putnam N.H."/>
            <person name="Rokhsar D.S."/>
        </authorList>
    </citation>
    <scope>NUCLEOTIDE SEQUENCE [LARGE SCALE GENOMIC DNA]</scope>
</reference>
<feature type="domain" description="Fibrinogen C-terminal" evidence="1">
    <location>
        <begin position="1"/>
        <end position="178"/>
    </location>
</feature>
<dbReference type="SMART" id="SM00186">
    <property type="entry name" value="FBG"/>
    <property type="match status" value="1"/>
</dbReference>
<dbReference type="InterPro" id="IPR014716">
    <property type="entry name" value="Fibrinogen_a/b/g_C_1"/>
</dbReference>
<dbReference type="Gene3D" id="3.90.215.10">
    <property type="entry name" value="Gamma Fibrinogen, chain A, domain 1"/>
    <property type="match status" value="1"/>
</dbReference>
<proteinExistence type="predicted"/>
<dbReference type="InterPro" id="IPR002181">
    <property type="entry name" value="Fibrinogen_a/b/g_C_dom"/>
</dbReference>
<dbReference type="Pfam" id="PF00147">
    <property type="entry name" value="Fibrinogen_C"/>
    <property type="match status" value="1"/>
</dbReference>